<accession>A0A923J2X7</accession>
<name>A0A923J2X7_CLOTT</name>
<dbReference type="RefSeq" id="WP_035149363.1">
    <property type="nucleotide sequence ID" value="NZ_JAAZWO010000026.1"/>
</dbReference>
<evidence type="ECO:0000313" key="2">
    <source>
        <dbReference type="EMBL" id="MBC2399325.1"/>
    </source>
</evidence>
<proteinExistence type="predicted"/>
<feature type="transmembrane region" description="Helical" evidence="1">
    <location>
        <begin position="41"/>
        <end position="63"/>
    </location>
</feature>
<organism evidence="2 3">
    <name type="scientific">Clostridium tetanomorphum</name>
    <dbReference type="NCBI Taxonomy" id="1553"/>
    <lineage>
        <taxon>Bacteria</taxon>
        <taxon>Bacillati</taxon>
        <taxon>Bacillota</taxon>
        <taxon>Clostridia</taxon>
        <taxon>Eubacteriales</taxon>
        <taxon>Clostridiaceae</taxon>
        <taxon>Clostridium</taxon>
    </lineage>
</organism>
<dbReference type="Proteomes" id="UP000563151">
    <property type="component" value="Unassembled WGS sequence"/>
</dbReference>
<feature type="transmembrane region" description="Helical" evidence="1">
    <location>
        <begin position="145"/>
        <end position="162"/>
    </location>
</feature>
<comment type="caution">
    <text evidence="2">The sequence shown here is derived from an EMBL/GenBank/DDBJ whole genome shotgun (WGS) entry which is preliminary data.</text>
</comment>
<evidence type="ECO:0000313" key="3">
    <source>
        <dbReference type="Proteomes" id="UP000563151"/>
    </source>
</evidence>
<feature type="transmembrane region" description="Helical" evidence="1">
    <location>
        <begin position="121"/>
        <end position="139"/>
    </location>
</feature>
<keyword evidence="1" id="KW-1133">Transmembrane helix</keyword>
<gene>
    <name evidence="2" type="ORF">HGG79_16330</name>
</gene>
<reference evidence="2 3" key="1">
    <citation type="submission" date="2020-04" db="EMBL/GenBank/DDBJ databases">
        <title>Genomic insights into acetone-butanol-ethanol (ABE) fermentation by sequencing solventogenic clostridia strains.</title>
        <authorList>
            <person name="Brown S."/>
        </authorList>
    </citation>
    <scope>NUCLEOTIDE SEQUENCE [LARGE SCALE GENOMIC DNA]</scope>
    <source>
        <strain evidence="2 3">DJ011</strain>
    </source>
</reference>
<keyword evidence="3" id="KW-1185">Reference proteome</keyword>
<keyword evidence="1" id="KW-0472">Membrane</keyword>
<dbReference type="InterPro" id="IPR025918">
    <property type="entry name" value="YIEGIA"/>
</dbReference>
<sequence length="296" mass="33473">MNKGLLEFSIVSYILTSTLVGFIGRWWMLRGDIRQYPTYPNGYLIHLTTGFIASAMGAVALPALLDKNYVAVTFLALAIQQFRDIRKMEKESLKSMESEMYAPRGEAYIDGIAKTFEARNYIVMVSSLITTVTSFIFNRYINNKLIVIIISALVGFAVIYLLKNYTKGHSLKDIVTIEEAPLKFEQSNLYVGDIYVMNIGLSATRKRILENGIGLILKPIGDTEKIILNNDGQRKAIIHECSRLLGLERYAATRKNFDTGELALMIVPIEKDKEFLKNIIENVPILETVKKEKQDS</sequence>
<feature type="transmembrane region" description="Helical" evidence="1">
    <location>
        <begin position="6"/>
        <end position="29"/>
    </location>
</feature>
<dbReference type="AlphaFoldDB" id="A0A923J2X7"/>
<dbReference type="EMBL" id="JAAZWO010000026">
    <property type="protein sequence ID" value="MBC2399325.1"/>
    <property type="molecule type" value="Genomic_DNA"/>
</dbReference>
<dbReference type="Pfam" id="PF14045">
    <property type="entry name" value="YIEGIA"/>
    <property type="match status" value="1"/>
</dbReference>
<protein>
    <submittedName>
        <fullName evidence="2">YIEGIA protein</fullName>
    </submittedName>
</protein>
<keyword evidence="1" id="KW-0812">Transmembrane</keyword>
<evidence type="ECO:0000256" key="1">
    <source>
        <dbReference type="SAM" id="Phobius"/>
    </source>
</evidence>